<reference evidence="5" key="2">
    <citation type="submission" date="2025-08" db="UniProtKB">
        <authorList>
            <consortium name="Ensembl"/>
        </authorList>
    </citation>
    <scope>IDENTIFICATION</scope>
</reference>
<keyword evidence="4" id="KW-0808">Transferase</keyword>
<keyword evidence="6" id="KW-1185">Reference proteome</keyword>
<dbReference type="InterPro" id="IPR001447">
    <property type="entry name" value="Arylamine_N-AcTrfase"/>
</dbReference>
<evidence type="ECO:0000256" key="3">
    <source>
        <dbReference type="ARBA" id="ARBA00023315"/>
    </source>
</evidence>
<dbReference type="GeneID" id="100176358"/>
<accession>F6SEC8</accession>
<dbReference type="Ensembl" id="ENSCINT00000012714.3">
    <property type="protein sequence ID" value="ENSCINP00000012714.3"/>
    <property type="gene ID" value="ENSCING00000006155.3"/>
</dbReference>
<dbReference type="OrthoDB" id="10260017at2759"/>
<evidence type="ECO:0000313" key="5">
    <source>
        <dbReference type="Ensembl" id="ENSCINP00000012714.3"/>
    </source>
</evidence>
<name>F6SEC8_CIOIN</name>
<dbReference type="HOGENOM" id="CLU_1013849_0_0_1"/>
<dbReference type="PANTHER" id="PTHR11786:SF0">
    <property type="entry name" value="ARYLAMINE N-ACETYLTRANSFERASE 4-RELATED"/>
    <property type="match status" value="1"/>
</dbReference>
<dbReference type="SUPFAM" id="SSF54001">
    <property type="entry name" value="Cysteine proteinases"/>
    <property type="match status" value="1"/>
</dbReference>
<dbReference type="GO" id="GO:0004060">
    <property type="term" value="F:arylamine N-acetyltransferase activity"/>
    <property type="evidence" value="ECO:0000318"/>
    <property type="project" value="GO_Central"/>
</dbReference>
<protein>
    <recommendedName>
        <fullName evidence="2">arylamine N-acetyltransferase</fullName>
        <ecNumber evidence="2">2.3.1.5</ecNumber>
    </recommendedName>
</protein>
<dbReference type="OMA" id="ICVESAF"/>
<dbReference type="InParanoid" id="F6SEC8"/>
<dbReference type="Proteomes" id="UP000008144">
    <property type="component" value="Unassembled WGS sequence"/>
</dbReference>
<keyword evidence="3 4" id="KW-0012">Acyltransferase</keyword>
<organism evidence="5 6">
    <name type="scientific">Ciona intestinalis</name>
    <name type="common">Transparent sea squirt</name>
    <name type="synonym">Ascidia intestinalis</name>
    <dbReference type="NCBI Taxonomy" id="7719"/>
    <lineage>
        <taxon>Eukaryota</taxon>
        <taxon>Metazoa</taxon>
        <taxon>Chordata</taxon>
        <taxon>Tunicata</taxon>
        <taxon>Ascidiacea</taxon>
        <taxon>Phlebobranchia</taxon>
        <taxon>Cionidae</taxon>
        <taxon>Ciona</taxon>
    </lineage>
</organism>
<dbReference type="PANTHER" id="PTHR11786">
    <property type="entry name" value="N-HYDROXYARYLAMINE O-ACETYLTRANSFERASE"/>
    <property type="match status" value="1"/>
</dbReference>
<dbReference type="EC" id="2.3.1.5" evidence="2"/>
<dbReference type="InterPro" id="IPR053710">
    <property type="entry name" value="Arylamine_NAT_domain_sf"/>
</dbReference>
<gene>
    <name evidence="5" type="primary">LOC100176358</name>
</gene>
<evidence type="ECO:0000256" key="4">
    <source>
        <dbReference type="RuleBase" id="RU003452"/>
    </source>
</evidence>
<dbReference type="Gene3D" id="3.30.2140.20">
    <property type="match status" value="1"/>
</dbReference>
<dbReference type="Pfam" id="PF00797">
    <property type="entry name" value="Acetyltransf_2"/>
    <property type="match status" value="1"/>
</dbReference>
<reference evidence="5" key="3">
    <citation type="submission" date="2025-09" db="UniProtKB">
        <authorList>
            <consortium name="Ensembl"/>
        </authorList>
    </citation>
    <scope>IDENTIFICATION</scope>
</reference>
<dbReference type="PRINTS" id="PR01543">
    <property type="entry name" value="ANATRNSFRASE"/>
</dbReference>
<proteinExistence type="inferred from homology"/>
<dbReference type="AlphaFoldDB" id="F6SEC8"/>
<comment type="similarity">
    <text evidence="1 4">Belongs to the arylamine N-acetyltransferase family.</text>
</comment>
<dbReference type="RefSeq" id="XP_002127795.1">
    <property type="nucleotide sequence ID" value="XM_002127759.5"/>
</dbReference>
<dbReference type="GeneTree" id="ENSGT00390000012054"/>
<evidence type="ECO:0000256" key="2">
    <source>
        <dbReference type="ARBA" id="ARBA00012701"/>
    </source>
</evidence>
<sequence length="298" mass="34765">MNVADYLARINYAGQLEPTLENLRKITLAHKLAVPYTNMQIHGGPRIRLDLKKQFENIVTNRGGGVCYELNGLFVWLLRELGYKVICVESAFFSDGKFTCQRHHFVITVDFDDLGRYMVDPGWIMVGPMKFVTMVPYYDGHHVYRIRHVPDQADNWYYFEKHKKTILDRDGCILKQGPSVTKPTSGFCDEECAKEESSHWQFEQRINDTEHQFEDFVDMIDHLYEPDCIITKNVALVRMNENSYSLAFGDTAYTKEVVDHFTDKIIKEDKLTTNAEVEYVVKNKFRIALHHPVNFFKS</sequence>
<evidence type="ECO:0000256" key="1">
    <source>
        <dbReference type="ARBA" id="ARBA00006547"/>
    </source>
</evidence>
<reference evidence="6" key="1">
    <citation type="journal article" date="2002" name="Science">
        <title>The draft genome of Ciona intestinalis: insights into chordate and vertebrate origins.</title>
        <authorList>
            <person name="Dehal P."/>
            <person name="Satou Y."/>
            <person name="Campbell R.K."/>
            <person name="Chapman J."/>
            <person name="Degnan B."/>
            <person name="De Tomaso A."/>
            <person name="Davidson B."/>
            <person name="Di Gregorio A."/>
            <person name="Gelpke M."/>
            <person name="Goodstein D.M."/>
            <person name="Harafuji N."/>
            <person name="Hastings K.E."/>
            <person name="Ho I."/>
            <person name="Hotta K."/>
            <person name="Huang W."/>
            <person name="Kawashima T."/>
            <person name="Lemaire P."/>
            <person name="Martinez D."/>
            <person name="Meinertzhagen I.A."/>
            <person name="Necula S."/>
            <person name="Nonaka M."/>
            <person name="Putnam N."/>
            <person name="Rash S."/>
            <person name="Saiga H."/>
            <person name="Satake M."/>
            <person name="Terry A."/>
            <person name="Yamada L."/>
            <person name="Wang H.G."/>
            <person name="Awazu S."/>
            <person name="Azumi K."/>
            <person name="Boore J."/>
            <person name="Branno M."/>
            <person name="Chin-Bow S."/>
            <person name="DeSantis R."/>
            <person name="Doyle S."/>
            <person name="Francino P."/>
            <person name="Keys D.N."/>
            <person name="Haga S."/>
            <person name="Hayashi H."/>
            <person name="Hino K."/>
            <person name="Imai K.S."/>
            <person name="Inaba K."/>
            <person name="Kano S."/>
            <person name="Kobayashi K."/>
            <person name="Kobayashi M."/>
            <person name="Lee B.I."/>
            <person name="Makabe K.W."/>
            <person name="Manohar C."/>
            <person name="Matassi G."/>
            <person name="Medina M."/>
            <person name="Mochizuki Y."/>
            <person name="Mount S."/>
            <person name="Morishita T."/>
            <person name="Miura S."/>
            <person name="Nakayama A."/>
            <person name="Nishizaka S."/>
            <person name="Nomoto H."/>
            <person name="Ohta F."/>
            <person name="Oishi K."/>
            <person name="Rigoutsos I."/>
            <person name="Sano M."/>
            <person name="Sasaki A."/>
            <person name="Sasakura Y."/>
            <person name="Shoguchi E."/>
            <person name="Shin-i T."/>
            <person name="Spagnuolo A."/>
            <person name="Stainier D."/>
            <person name="Suzuki M.M."/>
            <person name="Tassy O."/>
            <person name="Takatori N."/>
            <person name="Tokuoka M."/>
            <person name="Yagi K."/>
            <person name="Yoshizaki F."/>
            <person name="Wada S."/>
            <person name="Zhang C."/>
            <person name="Hyatt P.D."/>
            <person name="Larimer F."/>
            <person name="Detter C."/>
            <person name="Doggett N."/>
            <person name="Glavina T."/>
            <person name="Hawkins T."/>
            <person name="Richardson P."/>
            <person name="Lucas S."/>
            <person name="Kohara Y."/>
            <person name="Levine M."/>
            <person name="Satoh N."/>
            <person name="Rokhsar D.S."/>
        </authorList>
    </citation>
    <scope>NUCLEOTIDE SEQUENCE [LARGE SCALE GENOMIC DNA]</scope>
</reference>
<evidence type="ECO:0000313" key="6">
    <source>
        <dbReference type="Proteomes" id="UP000008144"/>
    </source>
</evidence>
<accession>A0A1W2WFQ1</accession>
<dbReference type="InterPro" id="IPR038765">
    <property type="entry name" value="Papain-like_cys_pep_sf"/>
</dbReference>
<dbReference type="KEGG" id="cin:100176358"/>